<protein>
    <submittedName>
        <fullName evidence="1">Uncharacterized protein</fullName>
    </submittedName>
</protein>
<keyword evidence="2" id="KW-1185">Reference proteome</keyword>
<organism evidence="1 2">
    <name type="scientific">Streptomyces endophyticus</name>
    <dbReference type="NCBI Taxonomy" id="714166"/>
    <lineage>
        <taxon>Bacteria</taxon>
        <taxon>Bacillati</taxon>
        <taxon>Actinomycetota</taxon>
        <taxon>Actinomycetes</taxon>
        <taxon>Kitasatosporales</taxon>
        <taxon>Streptomycetaceae</taxon>
        <taxon>Streptomyces</taxon>
    </lineage>
</organism>
<dbReference type="RefSeq" id="WP_326013822.1">
    <property type="nucleotide sequence ID" value="NZ_JAOZYC010000001.1"/>
</dbReference>
<sequence length="105" mass="10433">MTSAVRELRPGLQLASTVCGVRVIVVRAPAGPAPGITCGGEPMVPLDAAPSAPGPTGEAATLIGKRYEDSEQTIELLCTSSGSGVLSCDGAPMTLKAAKALPASD</sequence>
<accession>A0ABU6EWV6</accession>
<proteinExistence type="predicted"/>
<dbReference type="EMBL" id="JAOZYC010000001">
    <property type="protein sequence ID" value="MEB8336236.1"/>
    <property type="molecule type" value="Genomic_DNA"/>
</dbReference>
<name>A0ABU6EWV6_9ACTN</name>
<dbReference type="Proteomes" id="UP001354931">
    <property type="component" value="Unassembled WGS sequence"/>
</dbReference>
<comment type="caution">
    <text evidence="1">The sequence shown here is derived from an EMBL/GenBank/DDBJ whole genome shotgun (WGS) entry which is preliminary data.</text>
</comment>
<evidence type="ECO:0000313" key="2">
    <source>
        <dbReference type="Proteomes" id="UP001354931"/>
    </source>
</evidence>
<reference evidence="1 2" key="1">
    <citation type="submission" date="2022-10" db="EMBL/GenBank/DDBJ databases">
        <authorList>
            <person name="Xie J."/>
            <person name="Shen N."/>
        </authorList>
    </citation>
    <scope>NUCLEOTIDE SEQUENCE [LARGE SCALE GENOMIC DNA]</scope>
    <source>
        <strain evidence="1 2">YIM65594</strain>
    </source>
</reference>
<gene>
    <name evidence="1" type="ORF">OKJ99_01700</name>
</gene>
<evidence type="ECO:0000313" key="1">
    <source>
        <dbReference type="EMBL" id="MEB8336236.1"/>
    </source>
</evidence>